<dbReference type="EMBL" id="SEUJ01000076">
    <property type="protein sequence ID" value="KAA1151425.1"/>
    <property type="molecule type" value="Genomic_DNA"/>
</dbReference>
<dbReference type="Proteomes" id="UP000324162">
    <property type="component" value="Unassembled WGS sequence"/>
</dbReference>
<evidence type="ECO:0000256" key="3">
    <source>
        <dbReference type="ARBA" id="ARBA00038695"/>
    </source>
</evidence>
<evidence type="ECO:0000256" key="5">
    <source>
        <dbReference type="ARBA" id="ARBA00041319"/>
    </source>
</evidence>
<gene>
    <name evidence="6" type="primary">raiA</name>
    <name evidence="8" type="ORF">DC53_06775</name>
    <name evidence="7" type="ORF">EU508_18435</name>
    <name evidence="6" type="ORF">EU509_16185</name>
</gene>
<dbReference type="Proteomes" id="UP000027154">
    <property type="component" value="Unassembled WGS sequence"/>
</dbReference>
<evidence type="ECO:0000256" key="2">
    <source>
        <dbReference type="ARBA" id="ARBA00038434"/>
    </source>
</evidence>
<reference evidence="10 11" key="2">
    <citation type="submission" date="2019-01" db="EMBL/GenBank/DDBJ databases">
        <title>Genome sequences of marine Pseudoalteromonas species.</title>
        <authorList>
            <person name="Boraston A.B."/>
            <person name="Hehemann J.-H."/>
            <person name="Vickers C.J."/>
            <person name="Salama-Alber O."/>
            <person name="Abe K."/>
            <person name="Hettle A.J."/>
        </authorList>
    </citation>
    <scope>NUCLEOTIDE SEQUENCE [LARGE SCALE GENOMIC DNA]</scope>
    <source>
        <strain evidence="7 11">PS42</strain>
        <strain evidence="6 10">PS47</strain>
    </source>
</reference>
<dbReference type="Proteomes" id="UP000322915">
    <property type="component" value="Unassembled WGS sequence"/>
</dbReference>
<keyword evidence="8" id="KW-0689">Ribosomal protein</keyword>
<organism evidence="8 9">
    <name type="scientific">Pseudoalteromonas fuliginea</name>
    <dbReference type="NCBI Taxonomy" id="1872678"/>
    <lineage>
        <taxon>Bacteria</taxon>
        <taxon>Pseudomonadati</taxon>
        <taxon>Pseudomonadota</taxon>
        <taxon>Gammaproteobacteria</taxon>
        <taxon>Alteromonadales</taxon>
        <taxon>Pseudoalteromonadaceae</taxon>
        <taxon>Pseudoalteromonas</taxon>
    </lineage>
</organism>
<proteinExistence type="inferred from homology"/>
<dbReference type="PANTHER" id="PTHR33231">
    <property type="entry name" value="30S RIBOSOMAL PROTEIN"/>
    <property type="match status" value="1"/>
</dbReference>
<sequence length="118" mass="13297">MKINLSGHHVEVTDSIREHINEKFSKIESHFPSLIALDIILSKEHHKIQAEISTNYEGTRISVKGENEVMYPAIASAAKKLDAALKHRKGQIKANLHEKPVSTTPEIAHEIIQEMDLK</sequence>
<dbReference type="InterPro" id="IPR003489">
    <property type="entry name" value="RHF/RaiA"/>
</dbReference>
<name>A0A063KTP5_9GAMM</name>
<protein>
    <recommendedName>
        <fullName evidence="4">Ribosome hibernation promoting factor</fullName>
    </recommendedName>
    <alternativeName>
        <fullName evidence="5">Hibernation factor HPF</fullName>
    </alternativeName>
</protein>
<comment type="similarity">
    <text evidence="2">Belongs to the HPF/YfiA ribosome-associated protein family. Short HPF subfamily.</text>
</comment>
<evidence type="ECO:0000313" key="11">
    <source>
        <dbReference type="Proteomes" id="UP000324162"/>
    </source>
</evidence>
<evidence type="ECO:0000256" key="4">
    <source>
        <dbReference type="ARBA" id="ARBA00041148"/>
    </source>
</evidence>
<comment type="caution">
    <text evidence="8">The sequence shown here is derived from an EMBL/GenBank/DDBJ whole genome shotgun (WGS) entry which is preliminary data.</text>
</comment>
<dbReference type="EMBL" id="SEUK01000055">
    <property type="protein sequence ID" value="KAA1156905.1"/>
    <property type="molecule type" value="Genomic_DNA"/>
</dbReference>
<reference evidence="8 9" key="1">
    <citation type="submission" date="2014-04" db="EMBL/GenBank/DDBJ databases">
        <title>Pseudoalteromonas galatheae sp. nov., isolated from a deep-sea polychaete near Canal Concepcion, Chile.</title>
        <authorList>
            <person name="Machado H.R."/>
            <person name="Gram L."/>
            <person name="Vynne N.G."/>
        </authorList>
    </citation>
    <scope>NUCLEOTIDE SEQUENCE [LARGE SCALE GENOMIC DNA]</scope>
    <source>
        <strain evidence="8 9">KMM216</strain>
    </source>
</reference>
<evidence type="ECO:0000313" key="7">
    <source>
        <dbReference type="EMBL" id="KAA1156905.1"/>
    </source>
</evidence>
<evidence type="ECO:0000313" key="10">
    <source>
        <dbReference type="Proteomes" id="UP000322915"/>
    </source>
</evidence>
<dbReference type="InterPro" id="IPR050574">
    <property type="entry name" value="HPF/YfiA_ribosome-assoc"/>
</dbReference>
<dbReference type="AlphaFoldDB" id="A0A063KTP5"/>
<dbReference type="CDD" id="cd00552">
    <property type="entry name" value="RaiA"/>
    <property type="match status" value="1"/>
</dbReference>
<dbReference type="GO" id="GO:0045900">
    <property type="term" value="P:negative regulation of translational elongation"/>
    <property type="evidence" value="ECO:0007669"/>
    <property type="project" value="TreeGrafter"/>
</dbReference>
<dbReference type="GO" id="GO:0043024">
    <property type="term" value="F:ribosomal small subunit binding"/>
    <property type="evidence" value="ECO:0007669"/>
    <property type="project" value="TreeGrafter"/>
</dbReference>
<dbReference type="Gene3D" id="3.30.160.100">
    <property type="entry name" value="Ribosome hibernation promotion factor-like"/>
    <property type="match status" value="1"/>
</dbReference>
<dbReference type="GeneID" id="88776288"/>
<dbReference type="RefSeq" id="WP_007376058.1">
    <property type="nucleotide sequence ID" value="NZ_JBBMQV010000014.1"/>
</dbReference>
<dbReference type="SUPFAM" id="SSF69754">
    <property type="entry name" value="Ribosome binding protein Y (YfiA homologue)"/>
    <property type="match status" value="1"/>
</dbReference>
<dbReference type="GO" id="GO:0022627">
    <property type="term" value="C:cytosolic small ribosomal subunit"/>
    <property type="evidence" value="ECO:0007669"/>
    <property type="project" value="TreeGrafter"/>
</dbReference>
<keyword evidence="8" id="KW-0687">Ribonucleoprotein</keyword>
<keyword evidence="10" id="KW-1185">Reference proteome</keyword>
<evidence type="ECO:0000313" key="8">
    <source>
        <dbReference type="EMBL" id="KDC51866.1"/>
    </source>
</evidence>
<evidence type="ECO:0000313" key="9">
    <source>
        <dbReference type="Proteomes" id="UP000027154"/>
    </source>
</evidence>
<dbReference type="EMBL" id="JJNZ01000020">
    <property type="protein sequence ID" value="KDC51866.1"/>
    <property type="molecule type" value="Genomic_DNA"/>
</dbReference>
<dbReference type="Pfam" id="PF02482">
    <property type="entry name" value="Ribosomal_S30AE"/>
    <property type="match status" value="1"/>
</dbReference>
<evidence type="ECO:0000256" key="1">
    <source>
        <dbReference type="ARBA" id="ARBA00022845"/>
    </source>
</evidence>
<evidence type="ECO:0000313" key="6">
    <source>
        <dbReference type="EMBL" id="KAA1151425.1"/>
    </source>
</evidence>
<dbReference type="InterPro" id="IPR036567">
    <property type="entry name" value="RHF-like"/>
</dbReference>
<comment type="subunit">
    <text evidence="3">Associates exclusively with 100S ribosomes, which are dimers of 70S ribosomes.</text>
</comment>
<dbReference type="NCBIfam" id="TIGR00741">
    <property type="entry name" value="yfiA"/>
    <property type="match status" value="1"/>
</dbReference>
<dbReference type="OrthoDB" id="9795119at2"/>
<accession>A0A063KTP5</accession>
<keyword evidence="1" id="KW-0810">Translation regulation</keyword>
<dbReference type="PANTHER" id="PTHR33231:SF1">
    <property type="entry name" value="30S RIBOSOMAL PROTEIN"/>
    <property type="match status" value="1"/>
</dbReference>